<dbReference type="Proteomes" id="UP000177152">
    <property type="component" value="Unassembled WGS sequence"/>
</dbReference>
<proteinExistence type="predicted"/>
<keyword evidence="1" id="KW-1133">Transmembrane helix</keyword>
<keyword evidence="1" id="KW-0812">Transmembrane</keyword>
<sequence length="202" mass="23317">MRTHNFPAEQSCSVFCLILVLSNAIDFSSSSCRGFCGYADATTFGPGYVVLKRLLNSRTVLIFAVFFKELQNSRAAQAFAAFVKWLWNSRAALAFRAFMKWLWGFRAVRICSAVLLIVLSPTAIFIPVFGAWMACIPGFIILLREFNFLRFLLVKLFRKFPYSRRVVSRFRRWVHKKTGIKITFRKHAKNSRMGHVRGSRKI</sequence>
<evidence type="ECO:0000256" key="1">
    <source>
        <dbReference type="SAM" id="Phobius"/>
    </source>
</evidence>
<accession>A0A1G2K887</accession>
<comment type="caution">
    <text evidence="2">The sequence shown here is derived from an EMBL/GenBank/DDBJ whole genome shotgun (WGS) entry which is preliminary data.</text>
</comment>
<keyword evidence="1" id="KW-0472">Membrane</keyword>
<organism evidence="2 3">
    <name type="scientific">Candidatus Sungbacteria bacterium RIFCSPHIGHO2_01_FULL_47_32</name>
    <dbReference type="NCBI Taxonomy" id="1802264"/>
    <lineage>
        <taxon>Bacteria</taxon>
        <taxon>Candidatus Sungiibacteriota</taxon>
    </lineage>
</organism>
<gene>
    <name evidence="2" type="ORF">A2633_01310</name>
</gene>
<name>A0A1G2K887_9BACT</name>
<protein>
    <submittedName>
        <fullName evidence="2">Uncharacterized protein</fullName>
    </submittedName>
</protein>
<feature type="transmembrane region" description="Helical" evidence="1">
    <location>
        <begin position="98"/>
        <end position="118"/>
    </location>
</feature>
<evidence type="ECO:0000313" key="2">
    <source>
        <dbReference type="EMBL" id="OGZ94638.1"/>
    </source>
</evidence>
<reference evidence="2 3" key="1">
    <citation type="journal article" date="2016" name="Nat. Commun.">
        <title>Thousands of microbial genomes shed light on interconnected biogeochemical processes in an aquifer system.</title>
        <authorList>
            <person name="Anantharaman K."/>
            <person name="Brown C.T."/>
            <person name="Hug L.A."/>
            <person name="Sharon I."/>
            <person name="Castelle C.J."/>
            <person name="Probst A.J."/>
            <person name="Thomas B.C."/>
            <person name="Singh A."/>
            <person name="Wilkins M.J."/>
            <person name="Karaoz U."/>
            <person name="Brodie E.L."/>
            <person name="Williams K.H."/>
            <person name="Hubbard S.S."/>
            <person name="Banfield J.F."/>
        </authorList>
    </citation>
    <scope>NUCLEOTIDE SEQUENCE [LARGE SCALE GENOMIC DNA]</scope>
</reference>
<evidence type="ECO:0000313" key="3">
    <source>
        <dbReference type="Proteomes" id="UP000177152"/>
    </source>
</evidence>
<dbReference type="EMBL" id="MHQC01000032">
    <property type="protein sequence ID" value="OGZ94638.1"/>
    <property type="molecule type" value="Genomic_DNA"/>
</dbReference>
<dbReference type="AlphaFoldDB" id="A0A1G2K887"/>
<feature type="transmembrane region" description="Helical" evidence="1">
    <location>
        <begin position="124"/>
        <end position="143"/>
    </location>
</feature>